<keyword evidence="3" id="KW-1185">Reference proteome</keyword>
<gene>
    <name evidence="2" type="ORF">EPI10_016935</name>
</gene>
<accession>A0A5B6VQG6</accession>
<dbReference type="AlphaFoldDB" id="A0A5B6VQG6"/>
<evidence type="ECO:0000256" key="1">
    <source>
        <dbReference type="SAM" id="MobiDB-lite"/>
    </source>
</evidence>
<evidence type="ECO:0000313" key="2">
    <source>
        <dbReference type="EMBL" id="KAA3471297.1"/>
    </source>
</evidence>
<feature type="compositionally biased region" description="Basic residues" evidence="1">
    <location>
        <begin position="58"/>
        <end position="71"/>
    </location>
</feature>
<feature type="compositionally biased region" description="Basic residues" evidence="1">
    <location>
        <begin position="100"/>
        <end position="110"/>
    </location>
</feature>
<feature type="region of interest" description="Disordered" evidence="1">
    <location>
        <begin position="1"/>
        <end position="110"/>
    </location>
</feature>
<proteinExistence type="predicted"/>
<name>A0A5B6VQG6_9ROSI</name>
<feature type="compositionally biased region" description="Low complexity" evidence="1">
    <location>
        <begin position="29"/>
        <end position="41"/>
    </location>
</feature>
<comment type="caution">
    <text evidence="2">The sequence shown here is derived from an EMBL/GenBank/DDBJ whole genome shotgun (WGS) entry which is preliminary data.</text>
</comment>
<reference evidence="3" key="1">
    <citation type="journal article" date="2019" name="Plant Biotechnol. J.">
        <title>Genome sequencing of the Australian wild diploid species Gossypium australe highlights disease resistance and delayed gland morphogenesis.</title>
        <authorList>
            <person name="Cai Y."/>
            <person name="Cai X."/>
            <person name="Wang Q."/>
            <person name="Wang P."/>
            <person name="Zhang Y."/>
            <person name="Cai C."/>
            <person name="Xu Y."/>
            <person name="Wang K."/>
            <person name="Zhou Z."/>
            <person name="Wang C."/>
            <person name="Geng S."/>
            <person name="Li B."/>
            <person name="Dong Q."/>
            <person name="Hou Y."/>
            <person name="Wang H."/>
            <person name="Ai P."/>
            <person name="Liu Z."/>
            <person name="Yi F."/>
            <person name="Sun M."/>
            <person name="An G."/>
            <person name="Cheng J."/>
            <person name="Zhang Y."/>
            <person name="Shi Q."/>
            <person name="Xie Y."/>
            <person name="Shi X."/>
            <person name="Chang Y."/>
            <person name="Huang F."/>
            <person name="Chen Y."/>
            <person name="Hong S."/>
            <person name="Mi L."/>
            <person name="Sun Q."/>
            <person name="Zhang L."/>
            <person name="Zhou B."/>
            <person name="Peng R."/>
            <person name="Zhang X."/>
            <person name="Liu F."/>
        </authorList>
    </citation>
    <scope>NUCLEOTIDE SEQUENCE [LARGE SCALE GENOMIC DNA]</scope>
    <source>
        <strain evidence="3">cv. PA1801</strain>
    </source>
</reference>
<protein>
    <submittedName>
        <fullName evidence="2">Uncharacterized protein</fullName>
    </submittedName>
</protein>
<dbReference type="EMBL" id="SMMG02000006">
    <property type="protein sequence ID" value="KAA3471297.1"/>
    <property type="molecule type" value="Genomic_DNA"/>
</dbReference>
<evidence type="ECO:0000313" key="3">
    <source>
        <dbReference type="Proteomes" id="UP000325315"/>
    </source>
</evidence>
<sequence>MGRDPSQNIPLKGYAQFPLNPKRRRFAKSAKPSLSPISPSLRRVGSPMIRCTTTVSGGRHRVERPARRSRRLQQSAPLKRRRRGPRHPPSGQIPTTERVFRRRAVRFSVT</sequence>
<organism evidence="2 3">
    <name type="scientific">Gossypium australe</name>
    <dbReference type="NCBI Taxonomy" id="47621"/>
    <lineage>
        <taxon>Eukaryota</taxon>
        <taxon>Viridiplantae</taxon>
        <taxon>Streptophyta</taxon>
        <taxon>Embryophyta</taxon>
        <taxon>Tracheophyta</taxon>
        <taxon>Spermatophyta</taxon>
        <taxon>Magnoliopsida</taxon>
        <taxon>eudicotyledons</taxon>
        <taxon>Gunneridae</taxon>
        <taxon>Pentapetalae</taxon>
        <taxon>rosids</taxon>
        <taxon>malvids</taxon>
        <taxon>Malvales</taxon>
        <taxon>Malvaceae</taxon>
        <taxon>Malvoideae</taxon>
        <taxon>Gossypium</taxon>
    </lineage>
</organism>
<dbReference type="Proteomes" id="UP000325315">
    <property type="component" value="Unassembled WGS sequence"/>
</dbReference>